<keyword evidence="4" id="KW-0012">Acyltransferase</keyword>
<organism evidence="6 7">
    <name type="scientific">Tectimicrobiota bacterium</name>
    <dbReference type="NCBI Taxonomy" id="2528274"/>
    <lineage>
        <taxon>Bacteria</taxon>
        <taxon>Pseudomonadati</taxon>
        <taxon>Nitrospinota/Tectimicrobiota group</taxon>
        <taxon>Candidatus Tectimicrobiota</taxon>
    </lineage>
</organism>
<evidence type="ECO:0000313" key="7">
    <source>
        <dbReference type="Proteomes" id="UP000741360"/>
    </source>
</evidence>
<evidence type="ECO:0000256" key="2">
    <source>
        <dbReference type="ARBA" id="ARBA00011484"/>
    </source>
</evidence>
<dbReference type="CDD" id="cd06849">
    <property type="entry name" value="lipoyl_domain"/>
    <property type="match status" value="1"/>
</dbReference>
<dbReference type="InterPro" id="IPR000089">
    <property type="entry name" value="Biotin_lipoyl"/>
</dbReference>
<evidence type="ECO:0000256" key="4">
    <source>
        <dbReference type="ARBA" id="ARBA00023315"/>
    </source>
</evidence>
<reference evidence="6" key="1">
    <citation type="submission" date="2020-07" db="EMBL/GenBank/DDBJ databases">
        <title>Huge and variable diversity of episymbiotic CPR bacteria and DPANN archaea in groundwater ecosystems.</title>
        <authorList>
            <person name="He C.Y."/>
            <person name="Keren R."/>
            <person name="Whittaker M."/>
            <person name="Farag I.F."/>
            <person name="Doudna J."/>
            <person name="Cate J.H.D."/>
            <person name="Banfield J.F."/>
        </authorList>
    </citation>
    <scope>NUCLEOTIDE SEQUENCE</scope>
    <source>
        <strain evidence="6">NC_groundwater_717_Ag_S-0.2um_59_8</strain>
    </source>
</reference>
<dbReference type="InterPro" id="IPR050743">
    <property type="entry name" value="2-oxoacid_DH_E2_comp"/>
</dbReference>
<dbReference type="PANTHER" id="PTHR43178:SF5">
    <property type="entry name" value="LIPOAMIDE ACYLTRANSFERASE COMPONENT OF BRANCHED-CHAIN ALPHA-KETO ACID DEHYDROGENASE COMPLEX, MITOCHONDRIAL"/>
    <property type="match status" value="1"/>
</dbReference>
<evidence type="ECO:0000259" key="5">
    <source>
        <dbReference type="PROSITE" id="PS50968"/>
    </source>
</evidence>
<proteinExistence type="predicted"/>
<dbReference type="GO" id="GO:0016407">
    <property type="term" value="F:acetyltransferase activity"/>
    <property type="evidence" value="ECO:0007669"/>
    <property type="project" value="TreeGrafter"/>
</dbReference>
<dbReference type="GO" id="GO:0031405">
    <property type="term" value="F:lipoic acid binding"/>
    <property type="evidence" value="ECO:0007669"/>
    <property type="project" value="TreeGrafter"/>
</dbReference>
<gene>
    <name evidence="6" type="ORF">HYY65_09005</name>
</gene>
<evidence type="ECO:0000256" key="1">
    <source>
        <dbReference type="ARBA" id="ARBA00001938"/>
    </source>
</evidence>
<dbReference type="Proteomes" id="UP000741360">
    <property type="component" value="Unassembled WGS sequence"/>
</dbReference>
<sequence>MHEIRIPKLGMDTTEAEVKTWLVNVGDRVDVGAPLLEVETEKAEVVIEAEVAGMVREIRAPAGQVVPIGDIVGLIDDQA</sequence>
<feature type="domain" description="Lipoyl-binding" evidence="5">
    <location>
        <begin position="1"/>
        <end position="76"/>
    </location>
</feature>
<evidence type="ECO:0000256" key="3">
    <source>
        <dbReference type="ARBA" id="ARBA00022679"/>
    </source>
</evidence>
<keyword evidence="3" id="KW-0808">Transferase</keyword>
<dbReference type="PANTHER" id="PTHR43178">
    <property type="entry name" value="DIHYDROLIPOAMIDE ACETYLTRANSFERASE COMPONENT OF PYRUVATE DEHYDROGENASE COMPLEX"/>
    <property type="match status" value="1"/>
</dbReference>
<dbReference type="SUPFAM" id="SSF51230">
    <property type="entry name" value="Single hybrid motif"/>
    <property type="match status" value="1"/>
</dbReference>
<accession>A0A932GPW7</accession>
<comment type="cofactor">
    <cofactor evidence="1">
        <name>(R)-lipoate</name>
        <dbReference type="ChEBI" id="CHEBI:83088"/>
    </cofactor>
</comment>
<dbReference type="PROSITE" id="PS50968">
    <property type="entry name" value="BIOTINYL_LIPOYL"/>
    <property type="match status" value="1"/>
</dbReference>
<dbReference type="EMBL" id="JACPSX010000172">
    <property type="protein sequence ID" value="MBI3015178.1"/>
    <property type="molecule type" value="Genomic_DNA"/>
</dbReference>
<dbReference type="Pfam" id="PF00364">
    <property type="entry name" value="Biotin_lipoyl"/>
    <property type="match status" value="1"/>
</dbReference>
<name>A0A932GPW7_UNCTE</name>
<dbReference type="Gene3D" id="2.40.50.100">
    <property type="match status" value="1"/>
</dbReference>
<protein>
    <recommendedName>
        <fullName evidence="5">Lipoyl-binding domain-containing protein</fullName>
    </recommendedName>
</protein>
<comment type="subunit">
    <text evidence="2">Forms a 24-polypeptide structural core with octahedral symmetry.</text>
</comment>
<dbReference type="AlphaFoldDB" id="A0A932GPW7"/>
<dbReference type="GO" id="GO:0005737">
    <property type="term" value="C:cytoplasm"/>
    <property type="evidence" value="ECO:0007669"/>
    <property type="project" value="TreeGrafter"/>
</dbReference>
<comment type="caution">
    <text evidence="6">The sequence shown here is derived from an EMBL/GenBank/DDBJ whole genome shotgun (WGS) entry which is preliminary data.</text>
</comment>
<evidence type="ECO:0000313" key="6">
    <source>
        <dbReference type="EMBL" id="MBI3015178.1"/>
    </source>
</evidence>
<dbReference type="InterPro" id="IPR011053">
    <property type="entry name" value="Single_hybrid_motif"/>
</dbReference>